<comment type="pathway">
    <text evidence="2 9">Amino-acid biosynthesis; L-tryptophan biosynthesis; L-tryptophan from chorismate: step 3/5.</text>
</comment>
<comment type="catalytic activity">
    <reaction evidence="1 9">
        <text>N-(5-phospho-beta-D-ribosyl)anthranilate = 1-(2-carboxyphenylamino)-1-deoxy-D-ribulose 5-phosphate</text>
        <dbReference type="Rhea" id="RHEA:21540"/>
        <dbReference type="ChEBI" id="CHEBI:18277"/>
        <dbReference type="ChEBI" id="CHEBI:58613"/>
        <dbReference type="EC" id="5.3.1.24"/>
    </reaction>
</comment>
<keyword evidence="5 9" id="KW-0028">Amino-acid biosynthesis</keyword>
<evidence type="ECO:0000256" key="1">
    <source>
        <dbReference type="ARBA" id="ARBA00001164"/>
    </source>
</evidence>
<evidence type="ECO:0000313" key="12">
    <source>
        <dbReference type="Proteomes" id="UP001597468"/>
    </source>
</evidence>
<dbReference type="PANTHER" id="PTHR42894:SF1">
    <property type="entry name" value="N-(5'-PHOSPHORIBOSYL)ANTHRANILATE ISOMERASE"/>
    <property type="match status" value="1"/>
</dbReference>
<dbReference type="RefSeq" id="WP_380747891.1">
    <property type="nucleotide sequence ID" value="NZ_JBHULT010000005.1"/>
</dbReference>
<dbReference type="EMBL" id="JBHULT010000005">
    <property type="protein sequence ID" value="MFD2516627.1"/>
    <property type="molecule type" value="Genomic_DNA"/>
</dbReference>
<dbReference type="CDD" id="cd00405">
    <property type="entry name" value="PRAI"/>
    <property type="match status" value="1"/>
</dbReference>
<reference evidence="12" key="1">
    <citation type="journal article" date="2019" name="Int. J. Syst. Evol. Microbiol.">
        <title>The Global Catalogue of Microorganisms (GCM) 10K type strain sequencing project: providing services to taxonomists for standard genome sequencing and annotation.</title>
        <authorList>
            <consortium name="The Broad Institute Genomics Platform"/>
            <consortium name="The Broad Institute Genome Sequencing Center for Infectious Disease"/>
            <person name="Wu L."/>
            <person name="Ma J."/>
        </authorList>
    </citation>
    <scope>NUCLEOTIDE SEQUENCE [LARGE SCALE GENOMIC DNA]</scope>
    <source>
        <strain evidence="12">KCTC 42585</strain>
    </source>
</reference>
<accession>A0ABW5IUH9</accession>
<keyword evidence="12" id="KW-1185">Reference proteome</keyword>
<feature type="domain" description="N-(5'phosphoribosyl) anthranilate isomerase (PRAI)" evidence="10">
    <location>
        <begin position="3"/>
        <end position="200"/>
    </location>
</feature>
<keyword evidence="7 9" id="KW-0057">Aromatic amino acid biosynthesis</keyword>
<organism evidence="11 12">
    <name type="scientific">Salinimicrobium flavum</name>
    <dbReference type="NCBI Taxonomy" id="1737065"/>
    <lineage>
        <taxon>Bacteria</taxon>
        <taxon>Pseudomonadati</taxon>
        <taxon>Bacteroidota</taxon>
        <taxon>Flavobacteriia</taxon>
        <taxon>Flavobacteriales</taxon>
        <taxon>Flavobacteriaceae</taxon>
        <taxon>Salinimicrobium</taxon>
    </lineage>
</organism>
<evidence type="ECO:0000256" key="8">
    <source>
        <dbReference type="ARBA" id="ARBA00023235"/>
    </source>
</evidence>
<evidence type="ECO:0000256" key="4">
    <source>
        <dbReference type="ARBA" id="ARBA00022272"/>
    </source>
</evidence>
<dbReference type="EC" id="5.3.1.24" evidence="3 9"/>
<evidence type="ECO:0000256" key="9">
    <source>
        <dbReference type="HAMAP-Rule" id="MF_00135"/>
    </source>
</evidence>
<dbReference type="InterPro" id="IPR013785">
    <property type="entry name" value="Aldolase_TIM"/>
</dbReference>
<evidence type="ECO:0000313" key="11">
    <source>
        <dbReference type="EMBL" id="MFD2516627.1"/>
    </source>
</evidence>
<dbReference type="InterPro" id="IPR044643">
    <property type="entry name" value="TrpF_fam"/>
</dbReference>
<dbReference type="InterPro" id="IPR011060">
    <property type="entry name" value="RibuloseP-bd_barrel"/>
</dbReference>
<evidence type="ECO:0000256" key="3">
    <source>
        <dbReference type="ARBA" id="ARBA00012572"/>
    </source>
</evidence>
<dbReference type="Pfam" id="PF00697">
    <property type="entry name" value="PRAI"/>
    <property type="match status" value="1"/>
</dbReference>
<comment type="similarity">
    <text evidence="9">Belongs to the TrpF family.</text>
</comment>
<gene>
    <name evidence="9" type="primary">trpF</name>
    <name evidence="11" type="ORF">ACFSTG_01835</name>
</gene>
<name>A0ABW5IUH9_9FLAO</name>
<evidence type="ECO:0000256" key="7">
    <source>
        <dbReference type="ARBA" id="ARBA00023141"/>
    </source>
</evidence>
<dbReference type="Gene3D" id="3.20.20.70">
    <property type="entry name" value="Aldolase class I"/>
    <property type="match status" value="1"/>
</dbReference>
<evidence type="ECO:0000256" key="6">
    <source>
        <dbReference type="ARBA" id="ARBA00022822"/>
    </source>
</evidence>
<dbReference type="HAMAP" id="MF_00135">
    <property type="entry name" value="PRAI"/>
    <property type="match status" value="1"/>
</dbReference>
<comment type="caution">
    <text evidence="11">The sequence shown here is derived from an EMBL/GenBank/DDBJ whole genome shotgun (WGS) entry which is preliminary data.</text>
</comment>
<proteinExistence type="inferred from homology"/>
<dbReference type="PANTHER" id="PTHR42894">
    <property type="entry name" value="N-(5'-PHOSPHORIBOSYL)ANTHRANILATE ISOMERASE"/>
    <property type="match status" value="1"/>
</dbReference>
<dbReference type="GO" id="GO:0016853">
    <property type="term" value="F:isomerase activity"/>
    <property type="evidence" value="ECO:0007669"/>
    <property type="project" value="UniProtKB-KW"/>
</dbReference>
<dbReference type="Proteomes" id="UP001597468">
    <property type="component" value="Unassembled WGS sequence"/>
</dbReference>
<evidence type="ECO:0000259" key="10">
    <source>
        <dbReference type="Pfam" id="PF00697"/>
    </source>
</evidence>
<protein>
    <recommendedName>
        <fullName evidence="4 9">N-(5'-phosphoribosyl)anthranilate isomerase</fullName>
        <shortName evidence="9">PRAI</shortName>
        <ecNumber evidence="3 9">5.3.1.24</ecNumber>
    </recommendedName>
</protein>
<sequence>MRDQENINKVADLHPDYLGFIFFEGSPRYVSETVEVKDPAIRKTGVFVDASGAFVLEKAEEFKLSAIQLHGNESKDYCRALKKKLSEEIQLIKVFGVKDEFEFSILKDYEEVVDLFLFDTKGKNKGGHGITFNWEILKKYPSSVPFFLSGGIGVEEVPAIKDLYDYFEKNKMQHLFYGLDVNSRFETAPGVKDPEKLKIFKDRLLS</sequence>
<evidence type="ECO:0000256" key="2">
    <source>
        <dbReference type="ARBA" id="ARBA00004664"/>
    </source>
</evidence>
<keyword evidence="8 9" id="KW-0413">Isomerase</keyword>
<keyword evidence="6 9" id="KW-0822">Tryptophan biosynthesis</keyword>
<dbReference type="SUPFAM" id="SSF51366">
    <property type="entry name" value="Ribulose-phoshate binding barrel"/>
    <property type="match status" value="1"/>
</dbReference>
<dbReference type="InterPro" id="IPR001240">
    <property type="entry name" value="PRAI_dom"/>
</dbReference>
<evidence type="ECO:0000256" key="5">
    <source>
        <dbReference type="ARBA" id="ARBA00022605"/>
    </source>
</evidence>